<feature type="domain" description="HTH tetR-type" evidence="5">
    <location>
        <begin position="6"/>
        <end position="66"/>
    </location>
</feature>
<dbReference type="InterPro" id="IPR009057">
    <property type="entry name" value="Homeodomain-like_sf"/>
</dbReference>
<dbReference type="Gene3D" id="1.10.357.10">
    <property type="entry name" value="Tetracycline Repressor, domain 2"/>
    <property type="match status" value="1"/>
</dbReference>
<evidence type="ECO:0000256" key="4">
    <source>
        <dbReference type="PROSITE-ProRule" id="PRU00335"/>
    </source>
</evidence>
<evidence type="ECO:0000256" key="2">
    <source>
        <dbReference type="ARBA" id="ARBA00023125"/>
    </source>
</evidence>
<feature type="DNA-binding region" description="H-T-H motif" evidence="4">
    <location>
        <begin position="29"/>
        <end position="48"/>
    </location>
</feature>
<dbReference type="InterPro" id="IPR001647">
    <property type="entry name" value="HTH_TetR"/>
</dbReference>
<evidence type="ECO:0000313" key="6">
    <source>
        <dbReference type="EMBL" id="TGM45684.1"/>
    </source>
</evidence>
<comment type="caution">
    <text evidence="6">The sequence shown here is derived from an EMBL/GenBank/DDBJ whole genome shotgun (WGS) entry which is preliminary data.</text>
</comment>
<evidence type="ECO:0000313" key="7">
    <source>
        <dbReference type="Proteomes" id="UP000298112"/>
    </source>
</evidence>
<dbReference type="InterPro" id="IPR050109">
    <property type="entry name" value="HTH-type_TetR-like_transc_reg"/>
</dbReference>
<dbReference type="SUPFAM" id="SSF48498">
    <property type="entry name" value="Tetracyclin repressor-like, C-terminal domain"/>
    <property type="match status" value="1"/>
</dbReference>
<dbReference type="InterPro" id="IPR036271">
    <property type="entry name" value="Tet_transcr_reg_TetR-rel_C_sf"/>
</dbReference>
<sequence>MSTSRNDIRERIIKAAIHVLKKGGRDALTTRSVSAAAKVQAPTLYRLFGDMRGLLDAVAEYGFIAAFNKKKEQKPSPDPIDDLRKAWDSHITFGLENPVLYVLMFGEPRPELSLPIIEKSKLLLAELIHRIAVAGQLKVTETRAAELIYSFSSGIVLSLLAMPEEIRDTTLSFDAREVLVAAITNNTPPEKVANIGSVAITMQALLPSVPSLSEGERHLLKELLDRISNQK</sequence>
<dbReference type="EMBL" id="RQHF01000042">
    <property type="protein sequence ID" value="TGM45684.1"/>
    <property type="molecule type" value="Genomic_DNA"/>
</dbReference>
<dbReference type="PANTHER" id="PTHR30055">
    <property type="entry name" value="HTH-TYPE TRANSCRIPTIONAL REGULATOR RUTR"/>
    <property type="match status" value="1"/>
</dbReference>
<keyword evidence="7" id="KW-1185">Reference proteome</keyword>
<organism evidence="6 7">
    <name type="scientific">Leptospira vanthielii</name>
    <dbReference type="NCBI Taxonomy" id="293085"/>
    <lineage>
        <taxon>Bacteria</taxon>
        <taxon>Pseudomonadati</taxon>
        <taxon>Spirochaetota</taxon>
        <taxon>Spirochaetia</taxon>
        <taxon>Leptospirales</taxon>
        <taxon>Leptospiraceae</taxon>
        <taxon>Leptospira</taxon>
    </lineage>
</organism>
<dbReference type="Proteomes" id="UP000298112">
    <property type="component" value="Unassembled WGS sequence"/>
</dbReference>
<keyword evidence="2 4" id="KW-0238">DNA-binding</keyword>
<evidence type="ECO:0000256" key="3">
    <source>
        <dbReference type="ARBA" id="ARBA00023163"/>
    </source>
</evidence>
<dbReference type="SUPFAM" id="SSF46689">
    <property type="entry name" value="Homeodomain-like"/>
    <property type="match status" value="1"/>
</dbReference>
<dbReference type="PROSITE" id="PS50977">
    <property type="entry name" value="HTH_TETR_2"/>
    <property type="match status" value="1"/>
</dbReference>
<evidence type="ECO:0000256" key="1">
    <source>
        <dbReference type="ARBA" id="ARBA00023015"/>
    </source>
</evidence>
<proteinExistence type="predicted"/>
<reference evidence="7" key="1">
    <citation type="journal article" date="2019" name="PLoS Negl. Trop. Dis.">
        <title>Revisiting the worldwide diversity of Leptospira species in the environment.</title>
        <authorList>
            <person name="Vincent A.T."/>
            <person name="Schiettekatte O."/>
            <person name="Bourhy P."/>
            <person name="Veyrier F.J."/>
            <person name="Picardeau M."/>
        </authorList>
    </citation>
    <scope>NUCLEOTIDE SEQUENCE [LARGE SCALE GENOMIC DNA]</scope>
    <source>
        <strain evidence="7">201601955</strain>
    </source>
</reference>
<accession>A0ABY2NJE9</accession>
<gene>
    <name evidence="6" type="ORF">EHQ95_17995</name>
</gene>
<evidence type="ECO:0000259" key="5">
    <source>
        <dbReference type="PROSITE" id="PS50977"/>
    </source>
</evidence>
<keyword evidence="1" id="KW-0805">Transcription regulation</keyword>
<keyword evidence="3" id="KW-0804">Transcription</keyword>
<dbReference type="PANTHER" id="PTHR30055:SF234">
    <property type="entry name" value="HTH-TYPE TRANSCRIPTIONAL REGULATOR BETI"/>
    <property type="match status" value="1"/>
</dbReference>
<name>A0ABY2NJE9_9LEPT</name>
<protein>
    <submittedName>
        <fullName evidence="6">TetR/AcrR family transcriptional regulator</fullName>
    </submittedName>
</protein>
<dbReference type="Pfam" id="PF00440">
    <property type="entry name" value="TetR_N"/>
    <property type="match status" value="1"/>
</dbReference>